<sequence>MDDRVRITVLGAGCEVGRSCVYVERDNSCLMFDCGLHPALSGVGALPVFEAVDISKVEVCLVTHFHLDHCGAVPYLLSKTKFNGRILMTPATKSICHLLWTDYARMEQLLTVKTIFDDDDGMDELVCGSGLYSFEDVEYALDRIETIDFHQEITVNDIKISCYRAGHVLGACMFLVEIDGVRILYTGDYSVEKDKHLPSAEIPSTNVHLLISESTYGIRVHEERSQREMRFLHVVMDIIMREGKCLLPVFALGRSQEILLILDNYWENNRQLHNVPIFYISPLASKSLRVYETFVGQCGDYIKQSVYNGFNPFDFKFVKYARSIKQIRNYLLRDGPCIIMTSPGMLQGGPSLEVFELICPDNRNGVVLTGYTVKGTLADELKKDPEFINLGNKVVKPRCSVEQISFSAHADYNQTKDFIKKLSVPNVILVHGERNEMKRMKDKLEEDIRQLTVFMPEVLQEITLTFTPQRFVDAVGSLSSNLHELSNTITNDVNSVSTNTKDINGINGDSLEHVDELLSGVLVKNTDVRLLYSDDVKEFSKLPVSSLNQKMTFTFPHKLEHLVKVLKSVYEQVDLKSENEAVVLNHVTSGPVSDLIVDSIILMAIDLITSCDNLMEEVKFRSNLSVEDSFLKSAEIQLVQKFGNPIEKNDSILQYKLQDDGFKEVDLTINLGLREMFYVFLKKSILGARLWIWVFSAFIWPINSYIMDLSKISNTGNDIWTFLCDFPTLSSGSEELLVPPYYFSLESGGRLHGYIKIATIEEIDDDLVLPNTPNTIHTNDTPVATTTNDVNTTNTIATNTNIGKGTSTVLLDNMLQFNRLKRKAKRPLFSISLRNRNRSTNTFTNHHSFLHLIQTIYHSIKHRNNNNNTLPDNVNTTNEKDSNKDITPPVTPPNTNPTTEKGTNTLTTTSTTSDTPHDLDEELIVDNAYLILFSQSQWQLYLSNGPYDVVQPSRNGRGYVYFSNVISKLRIPITKVGDTVTFQYVSDQPDRYILLLFNPDQRRMTLEGYVRFENLNSYNLPLEMKYHFQIFTLWFFIYLFSFIISALYLYFFVESNVKKVNYCLSLNYLLYTTFLLLDLVIIYIVRLSDRVPKYIWAFSHIFKRLHEIYILTLLVLLSLGWRILRDSLSSIEVQLISSISLVCILMGFVEVAVSGFDISRYLVHAIACICILMATNFNIVLINTRIVDEGLTPQAGVAYQHMKIFSNFRILFFVYMFKPAIFSLIRFVCLQPTLDQVIIWDQHLNLFIDLVFDFTVYTLLFFNFIPKDKGLFNHIFQNTTSD</sequence>
<keyword evidence="4" id="KW-0378">Hydrolase</keyword>
<dbReference type="Pfam" id="PF16661">
    <property type="entry name" value="Lactamase_B_6"/>
    <property type="match status" value="1"/>
</dbReference>
<dbReference type="InterPro" id="IPR022712">
    <property type="entry name" value="Beta_Casp"/>
</dbReference>
<dbReference type="GO" id="GO:0004534">
    <property type="term" value="F:5'-3' RNA exonuclease activity"/>
    <property type="evidence" value="ECO:0007669"/>
    <property type="project" value="TreeGrafter"/>
</dbReference>
<accession>Q4UBM2</accession>
<dbReference type="eggNOG" id="KOG1137">
    <property type="taxonomic scope" value="Eukaryota"/>
</dbReference>
<feature type="transmembrane region" description="Helical" evidence="7">
    <location>
        <begin position="1031"/>
        <end position="1053"/>
    </location>
</feature>
<evidence type="ECO:0000256" key="3">
    <source>
        <dbReference type="ARBA" id="ARBA00022722"/>
    </source>
</evidence>
<dbReference type="InterPro" id="IPR011108">
    <property type="entry name" value="RMMBL"/>
</dbReference>
<dbReference type="InterPro" id="IPR036866">
    <property type="entry name" value="RibonucZ/Hydroxyglut_hydro"/>
</dbReference>
<dbReference type="Pfam" id="PF07521">
    <property type="entry name" value="RMMBL"/>
    <property type="match status" value="1"/>
</dbReference>
<dbReference type="Gene3D" id="3.60.15.10">
    <property type="entry name" value="Ribonuclease Z/Hydroxyacylglutathione hydrolase-like"/>
    <property type="match status" value="1"/>
</dbReference>
<feature type="transmembrane region" description="Helical" evidence="7">
    <location>
        <begin position="1162"/>
        <end position="1182"/>
    </location>
</feature>
<dbReference type="SMART" id="SM00849">
    <property type="entry name" value="Lactamase_B"/>
    <property type="match status" value="1"/>
</dbReference>
<dbReference type="InterPro" id="IPR050698">
    <property type="entry name" value="MBL"/>
</dbReference>
<dbReference type="FunCoup" id="Q4UBM2">
    <property type="interactions" value="508"/>
</dbReference>
<feature type="compositionally biased region" description="Low complexity" evidence="6">
    <location>
        <begin position="865"/>
        <end position="877"/>
    </location>
</feature>
<organism evidence="10 11">
    <name type="scientific">Theileria annulata</name>
    <dbReference type="NCBI Taxonomy" id="5874"/>
    <lineage>
        <taxon>Eukaryota</taxon>
        <taxon>Sar</taxon>
        <taxon>Alveolata</taxon>
        <taxon>Apicomplexa</taxon>
        <taxon>Aconoidasida</taxon>
        <taxon>Piroplasmida</taxon>
        <taxon>Theileriidae</taxon>
        <taxon>Theileria</taxon>
    </lineage>
</organism>
<dbReference type="KEGG" id="tan:TA05230"/>
<dbReference type="GO" id="GO:0005847">
    <property type="term" value="C:mRNA cleavage and polyadenylation specificity factor complex"/>
    <property type="evidence" value="ECO:0007669"/>
    <property type="project" value="TreeGrafter"/>
</dbReference>
<proteinExistence type="predicted"/>
<comment type="subcellular location">
    <subcellularLocation>
        <location evidence="1">Nucleus</location>
    </subcellularLocation>
</comment>
<dbReference type="SUPFAM" id="SSF56281">
    <property type="entry name" value="Metallo-hydrolase/oxidoreductase"/>
    <property type="match status" value="1"/>
</dbReference>
<feature type="transmembrane region" description="Helical" evidence="7">
    <location>
        <begin position="1136"/>
        <end position="1156"/>
    </location>
</feature>
<evidence type="ECO:0000259" key="9">
    <source>
        <dbReference type="SMART" id="SM01027"/>
    </source>
</evidence>
<keyword evidence="7" id="KW-0812">Transmembrane</keyword>
<dbReference type="RefSeq" id="XP_955255.1">
    <property type="nucleotide sequence ID" value="XM_950162.1"/>
</dbReference>
<reference evidence="10 11" key="1">
    <citation type="journal article" date="2005" name="Science">
        <title>Genome of the host-cell transforming parasite Theileria annulata compared with T. parva.</title>
        <authorList>
            <person name="Pain A."/>
            <person name="Renauld H."/>
            <person name="Berriman M."/>
            <person name="Murphy L."/>
            <person name="Yeats C.A."/>
            <person name="Weir W."/>
            <person name="Kerhornou A."/>
            <person name="Aslett M."/>
            <person name="Bishop R."/>
            <person name="Bouchier C."/>
            <person name="Cochet M."/>
            <person name="Coulson R.M.R."/>
            <person name="Cronin A."/>
            <person name="de Villiers E.P."/>
            <person name="Fraser A."/>
            <person name="Fosker N."/>
            <person name="Gardner M."/>
            <person name="Goble A."/>
            <person name="Griffiths-Jones S."/>
            <person name="Harris D.E."/>
            <person name="Katzer F."/>
            <person name="Larke N."/>
            <person name="Lord A."/>
            <person name="Maser P."/>
            <person name="McKellar S."/>
            <person name="Mooney P."/>
            <person name="Morton F."/>
            <person name="Nene V."/>
            <person name="O'Neil S."/>
            <person name="Price C."/>
            <person name="Quail M.A."/>
            <person name="Rabbinowitsch E."/>
            <person name="Rawlings N.D."/>
            <person name="Rutter S."/>
            <person name="Saunders D."/>
            <person name="Seeger K."/>
            <person name="Shah T."/>
            <person name="Squares R."/>
            <person name="Squares S."/>
            <person name="Tivey A."/>
            <person name="Walker A.R."/>
            <person name="Woodward J."/>
            <person name="Dobbelaere D.A.E."/>
            <person name="Langsley G."/>
            <person name="Rajandream M.A."/>
            <person name="McKeever D."/>
            <person name="Shiels B."/>
            <person name="Tait A."/>
            <person name="Barrell B.G."/>
            <person name="Hall N."/>
        </authorList>
    </citation>
    <scope>NUCLEOTIDE SEQUENCE [LARGE SCALE GENOMIC DNA]</scope>
    <source>
        <strain evidence="11">Ankara</strain>
    </source>
</reference>
<evidence type="ECO:0000259" key="8">
    <source>
        <dbReference type="SMART" id="SM00849"/>
    </source>
</evidence>
<feature type="compositionally biased region" description="Low complexity" evidence="6">
    <location>
        <begin position="896"/>
        <end position="914"/>
    </location>
</feature>
<dbReference type="GeneID" id="3864572"/>
<evidence type="ECO:0000313" key="11">
    <source>
        <dbReference type="Proteomes" id="UP000001950"/>
    </source>
</evidence>
<feature type="domain" description="Beta-Casp" evidence="9">
    <location>
        <begin position="255"/>
        <end position="381"/>
    </location>
</feature>
<evidence type="ECO:0000256" key="6">
    <source>
        <dbReference type="SAM" id="MobiDB-lite"/>
    </source>
</evidence>
<dbReference type="STRING" id="5874.Q4UBM2"/>
<dbReference type="Gene3D" id="3.40.50.10890">
    <property type="match status" value="1"/>
</dbReference>
<dbReference type="EMBL" id="CR940352">
    <property type="protein sequence ID" value="CAI75779.1"/>
    <property type="molecule type" value="Genomic_DNA"/>
</dbReference>
<feature type="domain" description="Metallo-beta-lactamase" evidence="8">
    <location>
        <begin position="17"/>
        <end position="244"/>
    </location>
</feature>
<dbReference type="Pfam" id="PF10996">
    <property type="entry name" value="Beta-Casp"/>
    <property type="match status" value="1"/>
</dbReference>
<protein>
    <submittedName>
        <fullName evidence="10">Cleavage and polyadenylation specificty factor, subunit, putative</fullName>
    </submittedName>
</protein>
<dbReference type="InterPro" id="IPR021718">
    <property type="entry name" value="CPSF73-100_C"/>
</dbReference>
<dbReference type="PANTHER" id="PTHR11203:SF11">
    <property type="entry name" value="CLEAVAGE AND POLYADENYLATION SPECIFICITY FACTOR SUBUNIT 3"/>
    <property type="match status" value="1"/>
</dbReference>
<dbReference type="PANTHER" id="PTHR11203">
    <property type="entry name" value="CLEAVAGE AND POLYADENYLATION SPECIFICITY FACTOR FAMILY MEMBER"/>
    <property type="match status" value="1"/>
</dbReference>
<evidence type="ECO:0000313" key="10">
    <source>
        <dbReference type="EMBL" id="CAI75779.1"/>
    </source>
</evidence>
<dbReference type="OrthoDB" id="10249535at2759"/>
<name>Q4UBM2_THEAN</name>
<evidence type="ECO:0000256" key="5">
    <source>
        <dbReference type="ARBA" id="ARBA00023242"/>
    </source>
</evidence>
<keyword evidence="3" id="KW-0540">Nuclease</keyword>
<keyword evidence="7" id="KW-0472">Membrane</keyword>
<keyword evidence="11" id="KW-1185">Reference proteome</keyword>
<evidence type="ECO:0000256" key="1">
    <source>
        <dbReference type="ARBA" id="ARBA00004123"/>
    </source>
</evidence>
<dbReference type="GO" id="GO:0006398">
    <property type="term" value="P:mRNA 3'-end processing by stem-loop binding and cleavage"/>
    <property type="evidence" value="ECO:0007669"/>
    <property type="project" value="TreeGrafter"/>
</dbReference>
<gene>
    <name evidence="10" type="ORF">TA05230</name>
</gene>
<feature type="transmembrane region" description="Helical" evidence="7">
    <location>
        <begin position="1105"/>
        <end position="1124"/>
    </location>
</feature>
<dbReference type="InParanoid" id="Q4UBM2"/>
<evidence type="ECO:0000256" key="7">
    <source>
        <dbReference type="SAM" id="Phobius"/>
    </source>
</evidence>
<keyword evidence="5" id="KW-0539">Nucleus</keyword>
<dbReference type="InterPro" id="IPR001279">
    <property type="entry name" value="Metallo-B-lactamas"/>
</dbReference>
<dbReference type="Proteomes" id="UP000001950">
    <property type="component" value="Chromosome 3"/>
</dbReference>
<feature type="transmembrane region" description="Helical" evidence="7">
    <location>
        <begin position="1246"/>
        <end position="1265"/>
    </location>
</feature>
<keyword evidence="2" id="KW-0507">mRNA processing</keyword>
<dbReference type="VEuPathDB" id="PiroplasmaDB:TA05230"/>
<dbReference type="GO" id="GO:0004521">
    <property type="term" value="F:RNA endonuclease activity"/>
    <property type="evidence" value="ECO:0007669"/>
    <property type="project" value="TreeGrafter"/>
</dbReference>
<dbReference type="GO" id="GO:0003723">
    <property type="term" value="F:RNA binding"/>
    <property type="evidence" value="ECO:0007669"/>
    <property type="project" value="TreeGrafter"/>
</dbReference>
<feature type="region of interest" description="Disordered" evidence="6">
    <location>
        <begin position="863"/>
        <end position="917"/>
    </location>
</feature>
<dbReference type="SMART" id="SM01027">
    <property type="entry name" value="Beta-Casp"/>
    <property type="match status" value="1"/>
</dbReference>
<evidence type="ECO:0000256" key="2">
    <source>
        <dbReference type="ARBA" id="ARBA00022664"/>
    </source>
</evidence>
<dbReference type="Pfam" id="PF11718">
    <property type="entry name" value="CPSF73-100_C"/>
    <property type="match status" value="1"/>
</dbReference>
<evidence type="ECO:0000256" key="4">
    <source>
        <dbReference type="ARBA" id="ARBA00022801"/>
    </source>
</evidence>
<feature type="transmembrane region" description="Helical" evidence="7">
    <location>
        <begin position="1065"/>
        <end position="1085"/>
    </location>
</feature>
<keyword evidence="7" id="KW-1133">Transmembrane helix</keyword>
<feature type="transmembrane region" description="Helical" evidence="7">
    <location>
        <begin position="1210"/>
        <end position="1234"/>
    </location>
</feature>